<evidence type="ECO:0000256" key="1">
    <source>
        <dbReference type="SAM" id="MobiDB-lite"/>
    </source>
</evidence>
<proteinExistence type="predicted"/>
<name>A0A498IZG1_MALDO</name>
<evidence type="ECO:0000313" key="2">
    <source>
        <dbReference type="EMBL" id="RXH87745.1"/>
    </source>
</evidence>
<protein>
    <submittedName>
        <fullName evidence="2">Uncharacterized protein</fullName>
    </submittedName>
</protein>
<comment type="caution">
    <text evidence="2">The sequence shown here is derived from an EMBL/GenBank/DDBJ whole genome shotgun (WGS) entry which is preliminary data.</text>
</comment>
<dbReference type="Proteomes" id="UP000290289">
    <property type="component" value="Chromosome 10"/>
</dbReference>
<sequence>MESELDEIHLRLSGRRESTGLALGAAQAPSPANARLPPSGNQALFRSLSLEQELPLELL</sequence>
<feature type="region of interest" description="Disordered" evidence="1">
    <location>
        <begin position="19"/>
        <end position="39"/>
    </location>
</feature>
<dbReference type="EMBL" id="RDQH01000336">
    <property type="protein sequence ID" value="RXH87745.1"/>
    <property type="molecule type" value="Genomic_DNA"/>
</dbReference>
<accession>A0A498IZG1</accession>
<keyword evidence="3" id="KW-1185">Reference proteome</keyword>
<gene>
    <name evidence="2" type="ORF">DVH24_034645</name>
</gene>
<evidence type="ECO:0000313" key="3">
    <source>
        <dbReference type="Proteomes" id="UP000290289"/>
    </source>
</evidence>
<dbReference type="AlphaFoldDB" id="A0A498IZG1"/>
<organism evidence="2 3">
    <name type="scientific">Malus domestica</name>
    <name type="common">Apple</name>
    <name type="synonym">Pyrus malus</name>
    <dbReference type="NCBI Taxonomy" id="3750"/>
    <lineage>
        <taxon>Eukaryota</taxon>
        <taxon>Viridiplantae</taxon>
        <taxon>Streptophyta</taxon>
        <taxon>Embryophyta</taxon>
        <taxon>Tracheophyta</taxon>
        <taxon>Spermatophyta</taxon>
        <taxon>Magnoliopsida</taxon>
        <taxon>eudicotyledons</taxon>
        <taxon>Gunneridae</taxon>
        <taxon>Pentapetalae</taxon>
        <taxon>rosids</taxon>
        <taxon>fabids</taxon>
        <taxon>Rosales</taxon>
        <taxon>Rosaceae</taxon>
        <taxon>Amygdaloideae</taxon>
        <taxon>Maleae</taxon>
        <taxon>Malus</taxon>
    </lineage>
</organism>
<reference evidence="2 3" key="1">
    <citation type="submission" date="2018-10" db="EMBL/GenBank/DDBJ databases">
        <title>A high-quality apple genome assembly.</title>
        <authorList>
            <person name="Hu J."/>
        </authorList>
    </citation>
    <scope>NUCLEOTIDE SEQUENCE [LARGE SCALE GENOMIC DNA]</scope>
    <source>
        <strain evidence="3">cv. HFTH1</strain>
        <tissue evidence="2">Young leaf</tissue>
    </source>
</reference>